<dbReference type="Gene3D" id="1.50.10.10">
    <property type="match status" value="1"/>
</dbReference>
<evidence type="ECO:0000313" key="2">
    <source>
        <dbReference type="EMBL" id="AKH17521.1"/>
    </source>
</evidence>
<sequence length="893" mass="97558">MSTGANLVPPRFNFQQVVRHLYLRSDYYEPFERYQPGTEYVTVVQPLLPLATRVVREAFWTHVQPLGAAVPMQGWKLHVSATPGNARAILERVTRICVQANVPFKFASDPFVLSLLLGKGCARGSSGKFMTLYPRDEQQARTLLETLYGQLKDFEGPYVLSDRRYRDCAVLYYRYGGFTPITRRDPDGALTSYLIRPDLSLEADERTPQYQQPDWLRDPFQPDEPDEDAALLNGRYEVQQVLNYSNSGGVYLAADQQTGATVVLKEARPHVNASVTGQDAVEQLRKEHRLLTLLGGSGVAPEALDLFTSWEHTFLAQSYLSGMSLHAFAVKYSPVVRTTHDLAALQSWWTLLRSVSVQVMRAVQAVHQRGVVFGDLSMNNVLVSVDEGRCAGAWLIDFEGAAQRGVDPDINMFTPGFDRPGRAGQAGTTVADDHYALGALLFSLLLPVAVLRNVKDDALPTFLQAFAADFGLPAAFVQVIEQLLASDGTLDLAALMAQLHDRVTLRRTPAILTPPRPVEAAQLERVARSALRHAIGVADDTRQDRLFPSSPQLSHSLSLDFGALGVTAALHTVNGEVPRKVREWIRRQPPTTGTAPGLFSGLAGMAVGLARLGERGLAERAYQLAQRHDHLYARVHLYGGASGFGLASLLLHRQWGDPAYLDEARRIGDLLDATARRLDGRATWPDFGPQEVGLGFGGSGVALFLLYLHAATGERRYLSLGEAALAEDLAQARTLDGGALGFPDQPGGSVLYPYWLTGSAGVGSVLVRYAHVTGHPMYRQLAGQIRLATTSKYSVFPGLFMGMAGLGMYLLDAAEFLNDPSYVQDAHRAARGVLLFSVRRAQGVTFPGDYLHRVSTDLGSGSSGVALFLHRLAAGRTNPLLPDDLLNRHGGQA</sequence>
<dbReference type="InterPro" id="IPR058053">
    <property type="entry name" value="RamC_C"/>
</dbReference>
<dbReference type="SUPFAM" id="SSF158745">
    <property type="entry name" value="LanC-like"/>
    <property type="match status" value="1"/>
</dbReference>
<dbReference type="PROSITE" id="PS50011">
    <property type="entry name" value="PROTEIN_KINASE_DOM"/>
    <property type="match status" value="1"/>
</dbReference>
<dbReference type="InterPro" id="IPR007822">
    <property type="entry name" value="LANC-like"/>
</dbReference>
<dbReference type="CDD" id="cd04791">
    <property type="entry name" value="LanC_SerThrkinase"/>
    <property type="match status" value="1"/>
</dbReference>
<reference evidence="2 3" key="1">
    <citation type="submission" date="2015-01" db="EMBL/GenBank/DDBJ databases">
        <title>Deinococcus soli/N5/whole genome sequencing.</title>
        <authorList>
            <person name="Kim M.K."/>
            <person name="Srinivasan S."/>
            <person name="Lee J.-J."/>
        </authorList>
    </citation>
    <scope>NUCLEOTIDE SEQUENCE [LARGE SCALE GENOMIC DNA]</scope>
    <source>
        <strain evidence="2 3">N5</strain>
    </source>
</reference>
<organism evidence="2 3">
    <name type="scientific">Deinococcus soli</name>
    <name type="common">ex Cha et al. 2016</name>
    <dbReference type="NCBI Taxonomy" id="1309411"/>
    <lineage>
        <taxon>Bacteria</taxon>
        <taxon>Thermotogati</taxon>
        <taxon>Deinococcota</taxon>
        <taxon>Deinococci</taxon>
        <taxon>Deinococcales</taxon>
        <taxon>Deinococcaceae</taxon>
        <taxon>Deinococcus</taxon>
    </lineage>
</organism>
<feature type="domain" description="Protein kinase" evidence="1">
    <location>
        <begin position="236"/>
        <end position="503"/>
    </location>
</feature>
<dbReference type="GO" id="GO:0004672">
    <property type="term" value="F:protein kinase activity"/>
    <property type="evidence" value="ECO:0007669"/>
    <property type="project" value="InterPro"/>
</dbReference>
<evidence type="ECO:0000259" key="1">
    <source>
        <dbReference type="PROSITE" id="PS50011"/>
    </source>
</evidence>
<dbReference type="GO" id="GO:0005524">
    <property type="term" value="F:ATP binding"/>
    <property type="evidence" value="ECO:0007669"/>
    <property type="project" value="InterPro"/>
</dbReference>
<dbReference type="EMBL" id="CP011389">
    <property type="protein sequence ID" value="AKH17521.1"/>
    <property type="molecule type" value="Genomic_DNA"/>
</dbReference>
<dbReference type="Pfam" id="PF05147">
    <property type="entry name" value="LANC_like"/>
    <property type="match status" value="1"/>
</dbReference>
<dbReference type="Gene3D" id="3.30.200.20">
    <property type="entry name" value="Phosphorylase Kinase, domain 1"/>
    <property type="match status" value="1"/>
</dbReference>
<dbReference type="SMART" id="SM01260">
    <property type="entry name" value="LANC_like"/>
    <property type="match status" value="1"/>
</dbReference>
<dbReference type="InterPro" id="IPR000719">
    <property type="entry name" value="Prot_kinase_dom"/>
</dbReference>
<dbReference type="Pfam" id="PF25816">
    <property type="entry name" value="RamC_N"/>
    <property type="match status" value="1"/>
</dbReference>
<dbReference type="Proteomes" id="UP000034024">
    <property type="component" value="Chromosome"/>
</dbReference>
<dbReference type="InterPro" id="IPR053524">
    <property type="entry name" value="Aerial_hyphae_peptide-synth"/>
</dbReference>
<evidence type="ECO:0000313" key="3">
    <source>
        <dbReference type="Proteomes" id="UP000034024"/>
    </source>
</evidence>
<dbReference type="NCBIfam" id="NF038151">
    <property type="entry name" value="lanthi_synth_III"/>
    <property type="match status" value="1"/>
</dbReference>
<dbReference type="InterPro" id="IPR011009">
    <property type="entry name" value="Kinase-like_dom_sf"/>
</dbReference>
<dbReference type="AlphaFoldDB" id="A0A0F7JMF7"/>
<gene>
    <name evidence="2" type="ORF">SY84_11250</name>
</gene>
<proteinExistence type="predicted"/>
<dbReference type="Gene3D" id="1.10.510.10">
    <property type="entry name" value="Transferase(Phosphotransferase) domain 1"/>
    <property type="match status" value="1"/>
</dbReference>
<dbReference type="InterPro" id="IPR057929">
    <property type="entry name" value="RamC_N"/>
</dbReference>
<dbReference type="OrthoDB" id="1492512at2"/>
<dbReference type="InterPro" id="IPR012341">
    <property type="entry name" value="6hp_glycosidase-like_sf"/>
</dbReference>
<dbReference type="Pfam" id="PF00069">
    <property type="entry name" value="Pkinase"/>
    <property type="match status" value="1"/>
</dbReference>
<dbReference type="KEGG" id="dch:SY84_11250"/>
<name>A0A0F7JMF7_9DEIO</name>
<dbReference type="RefSeq" id="WP_046844089.1">
    <property type="nucleotide sequence ID" value="NZ_CP011389.1"/>
</dbReference>
<dbReference type="PATRIC" id="fig|1309411.5.peg.2282"/>
<protein>
    <recommendedName>
        <fullName evidence="1">Protein kinase domain-containing protein</fullName>
    </recommendedName>
</protein>
<dbReference type="GO" id="GO:0031179">
    <property type="term" value="P:peptide modification"/>
    <property type="evidence" value="ECO:0007669"/>
    <property type="project" value="InterPro"/>
</dbReference>
<dbReference type="GO" id="GO:0005975">
    <property type="term" value="P:carbohydrate metabolic process"/>
    <property type="evidence" value="ECO:0007669"/>
    <property type="project" value="InterPro"/>
</dbReference>
<dbReference type="SMART" id="SM00220">
    <property type="entry name" value="S_TKc"/>
    <property type="match status" value="1"/>
</dbReference>
<keyword evidence="3" id="KW-1185">Reference proteome</keyword>
<dbReference type="SUPFAM" id="SSF56112">
    <property type="entry name" value="Protein kinase-like (PK-like)"/>
    <property type="match status" value="1"/>
</dbReference>
<accession>A0A0F7JMF7</accession>